<accession>A0A4Y1WTX0</accession>
<dbReference type="KEGG" id="acou:A5CBH24_14680"/>
<reference evidence="2" key="1">
    <citation type="submission" date="2019-06" db="EMBL/GenBank/DDBJ databases">
        <title>Alistipes onderdonkii subsp. vulgaris subsp. nov., Alistipes dispar sp. nov. and Alistipes communis sp. nov., isolated from human faeces, and creation of Alistipes onderdonkii subsp. onderdonkii subsp. nov.</title>
        <authorList>
            <person name="Sakamoto M."/>
            <person name="Ikeyama N."/>
            <person name="Ogata Y."/>
            <person name="Suda W."/>
            <person name="Iino T."/>
            <person name="Hattori M."/>
            <person name="Ohkuma M."/>
        </authorList>
    </citation>
    <scope>NUCLEOTIDE SEQUENCE [LARGE SCALE GENOMIC DNA]</scope>
    <source>
        <strain evidence="2">5CBH24</strain>
    </source>
</reference>
<dbReference type="GeneID" id="78342190"/>
<keyword evidence="2" id="KW-1185">Reference proteome</keyword>
<evidence type="ECO:0000313" key="2">
    <source>
        <dbReference type="Proteomes" id="UP000318946"/>
    </source>
</evidence>
<dbReference type="OrthoDB" id="1098203at2"/>
<name>A0A4Y1WTX0_9BACT</name>
<gene>
    <name evidence="1" type="ORF">A5CBH24_14680</name>
</gene>
<evidence type="ECO:0000313" key="1">
    <source>
        <dbReference type="EMBL" id="BBL04155.1"/>
    </source>
</evidence>
<sequence>MRAETQYEDFIGTVAADFNADDSFVEFCRAVDIDLNRYKPVGFRFHCSYGKFDTAIHCQDLHEAKPYLVELKFKCEPIEVFFHLFRALQVVAYDRTCGEYTELPIEKSFVLE</sequence>
<protein>
    <submittedName>
        <fullName evidence="1">Uncharacterized protein</fullName>
    </submittedName>
</protein>
<dbReference type="EMBL" id="AP019735">
    <property type="protein sequence ID" value="BBL04155.1"/>
    <property type="molecule type" value="Genomic_DNA"/>
</dbReference>
<dbReference type="RefSeq" id="WP_141412680.1">
    <property type="nucleotide sequence ID" value="NZ_AP019735.1"/>
</dbReference>
<dbReference type="AlphaFoldDB" id="A0A4Y1WTX0"/>
<proteinExistence type="predicted"/>
<organism evidence="1 2">
    <name type="scientific">Alistipes communis</name>
    <dbReference type="NCBI Taxonomy" id="2585118"/>
    <lineage>
        <taxon>Bacteria</taxon>
        <taxon>Pseudomonadati</taxon>
        <taxon>Bacteroidota</taxon>
        <taxon>Bacteroidia</taxon>
        <taxon>Bacteroidales</taxon>
        <taxon>Rikenellaceae</taxon>
        <taxon>Alistipes</taxon>
    </lineage>
</organism>
<dbReference type="Proteomes" id="UP000318946">
    <property type="component" value="Chromosome"/>
</dbReference>